<dbReference type="EMBL" id="JAPDRQ010000016">
    <property type="protein sequence ID" value="KAJ9662343.1"/>
    <property type="molecule type" value="Genomic_DNA"/>
</dbReference>
<reference evidence="1" key="1">
    <citation type="submission" date="2022-10" db="EMBL/GenBank/DDBJ databases">
        <title>Culturing micro-colonial fungi from biological soil crusts in the Mojave desert and describing Neophaeococcomyces mojavensis, and introducing the new genera and species Taxawa tesnikishii.</title>
        <authorList>
            <person name="Kurbessoian T."/>
            <person name="Stajich J.E."/>
        </authorList>
    </citation>
    <scope>NUCLEOTIDE SEQUENCE</scope>
    <source>
        <strain evidence="1">JES_112</strain>
    </source>
</reference>
<name>A0ACC3AH02_9EURO</name>
<evidence type="ECO:0000313" key="2">
    <source>
        <dbReference type="Proteomes" id="UP001172386"/>
    </source>
</evidence>
<evidence type="ECO:0000313" key="1">
    <source>
        <dbReference type="EMBL" id="KAJ9662343.1"/>
    </source>
</evidence>
<accession>A0ACC3AH02</accession>
<gene>
    <name evidence="1" type="primary">RIM8</name>
    <name evidence="1" type="ORF">H2198_001477</name>
</gene>
<keyword evidence="2" id="KW-1185">Reference proteome</keyword>
<organism evidence="1 2">
    <name type="scientific">Neophaeococcomyces mojaviensis</name>
    <dbReference type="NCBI Taxonomy" id="3383035"/>
    <lineage>
        <taxon>Eukaryota</taxon>
        <taxon>Fungi</taxon>
        <taxon>Dikarya</taxon>
        <taxon>Ascomycota</taxon>
        <taxon>Pezizomycotina</taxon>
        <taxon>Eurotiomycetes</taxon>
        <taxon>Chaetothyriomycetidae</taxon>
        <taxon>Chaetothyriales</taxon>
        <taxon>Chaetothyriales incertae sedis</taxon>
        <taxon>Neophaeococcomyces</taxon>
    </lineage>
</organism>
<proteinExistence type="predicted"/>
<comment type="caution">
    <text evidence="1">The sequence shown here is derived from an EMBL/GenBank/DDBJ whole genome shotgun (WGS) entry which is preliminary data.</text>
</comment>
<dbReference type="Proteomes" id="UP001172386">
    <property type="component" value="Unassembled WGS sequence"/>
</dbReference>
<protein>
    <submittedName>
        <fullName evidence="1">Ph-response sensor protein</fullName>
    </submittedName>
</protein>
<sequence>MDRSILSRFPNPLAKRNTKNFDFEIQPEELYKIYKPGDRVRGHITLHVFKGFEITHLTISLHGYARVFKHQLGPSEKKDTPDILVNGKGTHGFEYHGNGLASLFQDEQTLCGSGFLKKQDYRFEFELHFPCYSLPSTIKFERGEVNYMISASVTRPTTIMPVTNRVCKLMFRDRIDIESMYTPKSRAIYLEPMIRRGKVKRVKQASSIETQGTPTTRSLSRQNTVTSVQTRSTAPLQESPSSPAPSEDAVVTHATSSTHSLNLPDNQSSQRQESPDSSEPRSSTTSNSAHTISATTEILRHGALAGEPVSISVKVEHTKAARGFVIATLFRQSRVDMHPPLPIATRSKKKKPEYEDVYPKSRTGLGGLYFTDGTPNRAFRMDLSQTYTMMVVDPDTKTADVKFSIKVPKEAFPTMNNIPGGMISFTYCIEVVVDLTGKLGDKLGPPGFFSLVTNGPSFTQSNETRHELTSEWTNNILDTAPLRRTRNVASFELPLIIGTEDSSRHRRIQDPNSGSRSVEDYHHQESHDMYAPSSNGRSWHGRNHDGYEQEDNHYDHEGHNDGWYDENGNPLYDSWQGAPYHHRPGQDGHYDASLPQSEAQQDEMSRLARHEEFLLSSVPSGSEASSSGAHRLAPSAPTLDGDSVHHSRSPGPPVSITVSRASARSAETIVPDPLTPPPSLPDDEAPDPLEDKQELERRRLLAQASAPPTDDDHEGRPSNMQAYAAQAPSAPVIHEDEEYILQALRQDTNESLPQYRR</sequence>